<sequence length="246" mass="25717">MPRPVVLVAARWADTIGSPDRPGVYATRTVVDAVVRAGGEPVLVWPDSQERAEALVAIADAVLLQGGNDLDLRPFGVPDVHPRETHSPPEQDAADVSIARAAAAVGLPILAICRGMQVLNVVLGGTIHQHFDETTVPHANNAHDVDVAPGTVLEQVMGAGSLSGWSNHHQACNGLPTGLLVSATTPDGCIEAFESVDGKTIAVQWHPEVDAATVPHQQALFDWLVTAARATSSESRTPQPGTSQSG</sequence>
<dbReference type="InterPro" id="IPR029062">
    <property type="entry name" value="Class_I_gatase-like"/>
</dbReference>
<dbReference type="PROSITE" id="PS51273">
    <property type="entry name" value="GATASE_TYPE_1"/>
    <property type="match status" value="1"/>
</dbReference>
<keyword evidence="1" id="KW-0378">Hydrolase</keyword>
<dbReference type="SUPFAM" id="SSF52317">
    <property type="entry name" value="Class I glutamine amidotransferase-like"/>
    <property type="match status" value="1"/>
</dbReference>
<comment type="caution">
    <text evidence="1">The sequence shown here is derived from an EMBL/GenBank/DDBJ whole genome shotgun (WGS) entry which is preliminary data.</text>
</comment>
<dbReference type="PANTHER" id="PTHR43235:SF1">
    <property type="entry name" value="GLUTAMINE AMIDOTRANSFERASE PB2B2.05-RELATED"/>
    <property type="match status" value="1"/>
</dbReference>
<keyword evidence="2" id="KW-1185">Reference proteome</keyword>
<dbReference type="GO" id="GO:0033969">
    <property type="term" value="F:gamma-glutamyl-gamma-aminobutyrate hydrolase activity"/>
    <property type="evidence" value="ECO:0007669"/>
    <property type="project" value="TreeGrafter"/>
</dbReference>
<reference evidence="1 2" key="1">
    <citation type="journal article" date="2019" name="Environ. Microbiol.">
        <title>Species interactions and distinct microbial communities in high Arctic permafrost affected cryosols are associated with the CH4 and CO2 gas fluxes.</title>
        <authorList>
            <person name="Altshuler I."/>
            <person name="Hamel J."/>
            <person name="Turney S."/>
            <person name="Magnuson E."/>
            <person name="Levesque R."/>
            <person name="Greer C."/>
            <person name="Whyte L.G."/>
        </authorList>
    </citation>
    <scope>NUCLEOTIDE SEQUENCE [LARGE SCALE GENOMIC DNA]</scope>
    <source>
        <strain evidence="1 2">S9.3A</strain>
    </source>
</reference>
<name>A0A502CYN9_9MICO</name>
<evidence type="ECO:0000313" key="2">
    <source>
        <dbReference type="Proteomes" id="UP000317722"/>
    </source>
</evidence>
<dbReference type="PANTHER" id="PTHR43235">
    <property type="entry name" value="GLUTAMINE AMIDOTRANSFERASE PB2B2.05-RELATED"/>
    <property type="match status" value="1"/>
</dbReference>
<dbReference type="CDD" id="cd01745">
    <property type="entry name" value="GATase1_2"/>
    <property type="match status" value="1"/>
</dbReference>
<dbReference type="EMBL" id="RCZM01000003">
    <property type="protein sequence ID" value="TPG17269.1"/>
    <property type="molecule type" value="Genomic_DNA"/>
</dbReference>
<organism evidence="1 2">
    <name type="scientific">Pedococcus bigeumensis</name>
    <dbReference type="NCBI Taxonomy" id="433644"/>
    <lineage>
        <taxon>Bacteria</taxon>
        <taxon>Bacillati</taxon>
        <taxon>Actinomycetota</taxon>
        <taxon>Actinomycetes</taxon>
        <taxon>Micrococcales</taxon>
        <taxon>Intrasporangiaceae</taxon>
        <taxon>Pedococcus</taxon>
    </lineage>
</organism>
<dbReference type="OrthoDB" id="9813383at2"/>
<evidence type="ECO:0000313" key="1">
    <source>
        <dbReference type="EMBL" id="TPG17269.1"/>
    </source>
</evidence>
<proteinExistence type="predicted"/>
<dbReference type="Proteomes" id="UP000317722">
    <property type="component" value="Unassembled WGS sequence"/>
</dbReference>
<dbReference type="InterPro" id="IPR011697">
    <property type="entry name" value="Peptidase_C26"/>
</dbReference>
<dbReference type="GO" id="GO:0006598">
    <property type="term" value="P:polyamine catabolic process"/>
    <property type="evidence" value="ECO:0007669"/>
    <property type="project" value="TreeGrafter"/>
</dbReference>
<dbReference type="InterPro" id="IPR044668">
    <property type="entry name" value="PuuD-like"/>
</dbReference>
<protein>
    <submittedName>
        <fullName evidence="1">Gamma-glutamyl-gamma-aminobutyrate hydrolase family protein</fullName>
    </submittedName>
</protein>
<dbReference type="RefSeq" id="WP_140740422.1">
    <property type="nucleotide sequence ID" value="NZ_RCZM01000003.1"/>
</dbReference>
<accession>A0A502CYN9</accession>
<dbReference type="GO" id="GO:0005829">
    <property type="term" value="C:cytosol"/>
    <property type="evidence" value="ECO:0007669"/>
    <property type="project" value="TreeGrafter"/>
</dbReference>
<dbReference type="AlphaFoldDB" id="A0A502CYN9"/>
<gene>
    <name evidence="1" type="ORF">EAH86_10975</name>
</gene>
<dbReference type="Pfam" id="PF07722">
    <property type="entry name" value="Peptidase_C26"/>
    <property type="match status" value="1"/>
</dbReference>
<dbReference type="Gene3D" id="3.40.50.880">
    <property type="match status" value="1"/>
</dbReference>